<feature type="region of interest" description="Disordered" evidence="14">
    <location>
        <begin position="1142"/>
        <end position="1193"/>
    </location>
</feature>
<comment type="caution">
    <text evidence="18">The sequence shown here is derived from an EMBL/GenBank/DDBJ whole genome shotgun (WGS) entry which is preliminary data.</text>
</comment>
<keyword evidence="7" id="KW-0344">Guanine-nucleotide releasing factor</keyword>
<evidence type="ECO:0000313" key="19">
    <source>
        <dbReference type="Proteomes" id="UP001231518"/>
    </source>
</evidence>
<dbReference type="GO" id="GO:0008017">
    <property type="term" value="F:microtubule binding"/>
    <property type="evidence" value="ECO:0007669"/>
    <property type="project" value="UniProtKB-ARBA"/>
</dbReference>
<dbReference type="GO" id="GO:0016328">
    <property type="term" value="C:lateral plasma membrane"/>
    <property type="evidence" value="ECO:0007669"/>
    <property type="project" value="UniProtKB-ARBA"/>
</dbReference>
<dbReference type="FunFam" id="1.20.58.60:FF:000011">
    <property type="entry name" value="Spectrin beta chain"/>
    <property type="match status" value="1"/>
</dbReference>
<dbReference type="CDD" id="cd21193">
    <property type="entry name" value="CH_beta_spectrin_rpt1"/>
    <property type="match status" value="1"/>
</dbReference>
<evidence type="ECO:0000256" key="14">
    <source>
        <dbReference type="SAM" id="MobiDB-lite"/>
    </source>
</evidence>
<dbReference type="GO" id="GO:0005543">
    <property type="term" value="F:phospholipid binding"/>
    <property type="evidence" value="ECO:0007669"/>
    <property type="project" value="InterPro"/>
</dbReference>
<keyword evidence="10" id="KW-0009">Actin-binding</keyword>
<keyword evidence="5" id="KW-0963">Cytoplasm</keyword>
<keyword evidence="9" id="KW-0677">Repeat</keyword>
<feature type="region of interest" description="Disordered" evidence="14">
    <location>
        <begin position="996"/>
        <end position="1017"/>
    </location>
</feature>
<feature type="compositionally biased region" description="Basic and acidic residues" evidence="14">
    <location>
        <begin position="4568"/>
        <end position="4579"/>
    </location>
</feature>
<dbReference type="Gene3D" id="1.10.418.10">
    <property type="entry name" value="Calponin-like domain"/>
    <property type="match status" value="2"/>
</dbReference>
<dbReference type="Pfam" id="PF00435">
    <property type="entry name" value="Spectrin"/>
    <property type="match status" value="27"/>
</dbReference>
<dbReference type="GO" id="GO:0042062">
    <property type="term" value="P:long-term strengthening of neuromuscular junction"/>
    <property type="evidence" value="ECO:0007669"/>
    <property type="project" value="UniProtKB-ARBA"/>
</dbReference>
<keyword evidence="8" id="KW-0493">Microtubule</keyword>
<dbReference type="InterPro" id="IPR018159">
    <property type="entry name" value="Spectrin/alpha-actinin"/>
</dbReference>
<dbReference type="FunFam" id="1.10.418.10:FF:000043">
    <property type="entry name" value="Spectrin beta chain, non-erythrocytic"/>
    <property type="match status" value="1"/>
</dbReference>
<feature type="region of interest" description="Disordered" evidence="14">
    <location>
        <begin position="4801"/>
        <end position="4821"/>
    </location>
</feature>
<evidence type="ECO:0000256" key="4">
    <source>
        <dbReference type="ARBA" id="ARBA00022467"/>
    </source>
</evidence>
<organism evidence="18 19">
    <name type="scientific">Mythimna separata</name>
    <name type="common">Oriental armyworm</name>
    <name type="synonym">Pseudaletia separata</name>
    <dbReference type="NCBI Taxonomy" id="271217"/>
    <lineage>
        <taxon>Eukaryota</taxon>
        <taxon>Metazoa</taxon>
        <taxon>Ecdysozoa</taxon>
        <taxon>Arthropoda</taxon>
        <taxon>Hexapoda</taxon>
        <taxon>Insecta</taxon>
        <taxon>Pterygota</taxon>
        <taxon>Neoptera</taxon>
        <taxon>Endopterygota</taxon>
        <taxon>Lepidoptera</taxon>
        <taxon>Glossata</taxon>
        <taxon>Ditrysia</taxon>
        <taxon>Noctuoidea</taxon>
        <taxon>Noctuidae</taxon>
        <taxon>Noctuinae</taxon>
        <taxon>Hadenini</taxon>
        <taxon>Mythimna</taxon>
    </lineage>
</organism>
<dbReference type="InterPro" id="IPR001715">
    <property type="entry name" value="CH_dom"/>
</dbReference>
<dbReference type="FunFam" id="1.20.58.60:FF:000145">
    <property type="entry name" value="Spectrin beta chain, non-erythrocytic"/>
    <property type="match status" value="1"/>
</dbReference>
<dbReference type="PROSITE" id="PS00019">
    <property type="entry name" value="ACTININ_1"/>
    <property type="match status" value="1"/>
</dbReference>
<evidence type="ECO:0000259" key="15">
    <source>
        <dbReference type="PROSITE" id="PS50002"/>
    </source>
</evidence>
<feature type="coiled-coil region" evidence="13">
    <location>
        <begin position="613"/>
        <end position="688"/>
    </location>
</feature>
<feature type="compositionally biased region" description="Basic and acidic residues" evidence="14">
    <location>
        <begin position="4526"/>
        <end position="4535"/>
    </location>
</feature>
<feature type="domain" description="SH3" evidence="15">
    <location>
        <begin position="905"/>
        <end position="962"/>
    </location>
</feature>
<accession>A0AAD7Y6M8</accession>
<dbReference type="SUPFAM" id="SSF50729">
    <property type="entry name" value="PH domain-like"/>
    <property type="match status" value="1"/>
</dbReference>
<feature type="coiled-coil region" evidence="13">
    <location>
        <begin position="2121"/>
        <end position="2181"/>
    </location>
</feature>
<dbReference type="Proteomes" id="UP001231518">
    <property type="component" value="Chromosome 31"/>
</dbReference>
<dbReference type="SUPFAM" id="SSF47576">
    <property type="entry name" value="Calponin-homology domain, CH-domain"/>
    <property type="match status" value="1"/>
</dbReference>
<evidence type="ECO:0000256" key="13">
    <source>
        <dbReference type="SAM" id="Coils"/>
    </source>
</evidence>
<dbReference type="GO" id="GO:0005085">
    <property type="term" value="F:guanyl-nucleotide exchange factor activity"/>
    <property type="evidence" value="ECO:0007669"/>
    <property type="project" value="UniProtKB-KW"/>
</dbReference>
<sequence>MQRQLSNVSVYSYQDYQPSRKYGQQYEPGGYAAAVQQRTNMTQREDALKFEQGRIKALQEERLHIQKKTFTKWINSFLQKARMEVDDLFVDLADGRRLLKLLEIISGERLPRANNGRMRVHKIENVNKSLSFLHTKVRLESIGAEDIVDGNPRLILGLIWTIILRFQIQEIEIDVDEENVSSEKKSAKDALLLWCQRKTSGYHGVHIHNFTDSWRSGLGFNALIHAHRPDLFRWSELPVTEHVETLNHAFDVAHKHLGIPRLLDAEDVDTSRPDEKSVMTYVASYYHTFARMKNEQKSGKRIANIIGQMMDCDDRKGEYSKLFSVLLEWILLKIQELNGREFPNSLDGIQRLLLSFKQYRTVEKPPKYKERSEIEALYFDINTMQKSLTGEAWAPLEGQLPQDLERAWQQLEQAEHAREIALRTELLRQQRLEQLNYKFNTKSVLRKGYLKEMIQVLSDPRYGSNLAQVDATVKKHEAISADILARTERFEDLSAMAAELVREKYHGAEAVSRTEQAVLTRWNELLELLERHRSSLGKLAHLMALLREADTVGHTLTEMKAQFQSEEVGRHLVDVERLLQAHALQELQLGALDESIRRLVRHGAQADGAEGPKQQLTTQLNQLSQDYDSIRCLVRHGAQADGAEGPKQQLTTQLNQLSQDYDSLVAAAKDRKARLEDARNLYQFLEDHDEEEGWVTEKQRICRTDVAAKELRAVLALRQKHTALLHELRARDHVSQRHRAKGQSLIDAKHPKSAEIERRLTSLNKQWQVLRELAAAREKQLADAAEAHQFYGDANESESWMKEKRPLVATDDCGRDAPSAGALLARHRATHEEIKAYSAELDTLSASAARLNAAGITCLQLPTEVESTPAIEEEEWVNESRLVPTEVWEEEPVERLEHRTVTEERSVPQVKALYAFTGQGISMAKGEVMFLINKTNPDWWSVRKADRTDGFVPANYVREIEPRVVPVQVRRPEKVRTVQRVKKTVLVKQVVPVKRNKPSQARRASRTTMPQQKTASVETRMAEIQKDYDELLTLSAARRAQLEDAIKLYSFFAECDDFDKWIKDKEKMLRADDPDDSVENAKRKYEKFVTDLSAASRRLEHIDAAAEELVAAKHGQAAKATARRQQLRQQWDRLLRLKQQKEKSLEGASRRLEHIDCGGAGGRQARPGRQGHRAPPAAAPAVGPPAAPQAAEGEELGGRFQVRYSCPDAWNTSTAEELVAAKHGQAAKATARRQQLRQQRLEHIDAAAEELVAAKHGQAAKATARRQQLRQQWDRLLRLKQQKEKSLEGASSVELFSRTCDEALDWMAEKENQLAASSAPAADLRTVRALQRRHAQLERELEPVREKVNTISLLADSVKSQYPNERGNVEGRQKEIQQMWERCQAQAAERRSRLESAVGHQIFGRSSSTLTHWMQKVREQLAQEATAKDVATAEALHKQHQELMDDIKAHDDEYKEVIALGKQLLANNPALTDVADKIKSLETDHQAVVKEWQDKDAYLKQLVQLQSFNRECDQIDASSGAHEAYLEYKQFGSSVDEAEALVKRHEELEARLAAQDERLAAFVQRAEALEKIPHYAAEHIAARRAAVLQRRDGVRHAAAERRRALLASLAHQQFVAATEELQNWIQDKTRTAKDQSYRDLANLERKLQKHEAFERELQANEKQLRNVESIGHSLQKSDPSRSAEVSQHLSGLQTAWEELVAASRDKGSKLRQAAQQRKHRRYDISVATEVSQHLSGLQTAWEELVAASRDKGSKLRQAAQQRKHRRYDISVATEVSQHLSGLQTAWEELVAASRDKGSKLRQAAQQRKHRRYDISVATEVSQHLSGLQTAWEELVAASRDKGSKLRQAAQQRKHRRYDISVATEVSQHLSGLQTAWEELVAASRDKGSKLRQAAQQRKHRRYDISVATEVSQHLSGLQTAWEELVAASRDKGSKLRQAAQQRKHRRYDISVATEVSQHLSGLQTAWEELVAASRDKGSKLRQAAQQRKHRRYDISVATEVSQHLSGLQTAWEELVAASRDKGSKLRQAAQQRKHRRYDISVATEVSQHLSGLQTAWEELVAASRDKGSKLRQAAQQRKHRRYDISVATEVSQHLSGLQTAWEELVAASRDKGSKLRQAAQQRKHRRSVEDAKARLIDLERQLKSEEIGTDLRSCKRLLNQHQALEQELSLWETKATSLADQGADLVSGGHFDAAAIERDSAALLQAVRALQPPAAKRRQALESSLQLHKFAAEVAGELDWLSERSAAAASEVMPTDLHAAQSAQKKHGKLKAELVGRRPLIERVIAHGNSLVEEGHPQKKKIEALCAELEAGYTSVSESADSRGAALEAALKAQQFMHDALEVDAWLNDKAAALAHADLARDRHRATHLLTRHKAVELELDTYAAIIAEMGHVATSMANGGHPEGEALLARHALLVDSLARLQRLAAQRQKALVESVCRHEYLAESAELESWIQEQYAAASSEDYGQDYEHLLILRSKFDELRHRVESGAERFNQCEELAKKLLATESPYIGDIEKRQEALGEWWQRLVEQMESRASRLHAAGEIHRFHRDVAELAERAHDARAALHAPPPPRDLRAATAASRALHTQQNDLLAIDAQMQVLQEEGNRLQKLYPGGNVQQIELQQKALEEAWTMLKQASEERKHTLQQYLQLYQFLTEVRDLTSWSVALRTSMSRALRVRDAVSAQAARAEHDAVRAELDARDSSFRNALQMGRELTSHPNAAEVEEKCEALLEERNRLHGAWAARQVALDQLIDLHCFLRDAKLLHELCATQEAALSTEISQTSSVEEVENALKKHEAFEKLLATQDEKLATLNSHGDKLLQQNHVESQRIADELQHINERRKKLYEAAAARRSALVRSRARAQFARDAAEARGWVADKLAKLAAEHQHGEVTNLEDKIKKLQKHQAFTAELAANRARLQEVQELATQLSPDAEVDKQLQQLQTDWQRLETATEQRGRGLEEAQDILEFNQHLDKIEAWIRDKEMMVQAHELGRDYEHCSALLRKLDDVDSDMKVDDKRVKSICALADKLLQQGPTQQAAAVSQRRDAFLAKWRALSGALHKYRENLCAAAEIHSFNRDVEDTAERISKKAALFSSSERGRELTAAHELKRKHLARAAEAGAIRDKIQQLEGEGKTLTKKYPERAKEIETSLQSLREGWEQLQELAAKRTALLDEAIAEHKFDENLKELELWVSEAVKRMDETGAPETVPDAEALLELHHEKKAEIDGRQKVIVSLQKEVEQVPEKMKRVEVLSSTLDQAWLKRKQYLTQAHQLQLLKEQARQTEDWLASKEAFLNNDDLGENLDAVETLIRKHAEFSKLLHSQLNRVDELQRFARGMLEEQHFDRDYVEMRLKTILNRRDKLQESCKQRGETLEQSRQLHQFLRNLYHEREWISLKMQIANDQNYRELSNLQSKIQKHAAFESELAANKGRIDDVANHGETLIEAKHYAAQEIAKHVEELEYQWRELQAAAKLRRERLQEAYQARVYLRGLDDFTAWLDDVEAQLLSEDHGKDLASVTALLKRHSRLEQQVSSKAELATQLGDNARQLADSAHFMAQEILSKADAAVASWATTRASSPTAPTSWRRRYSPRLMLLSRALLKRPERLEQQVSSKAELATQLGDNARQLADSAHFMAQEILSKADAAVASDVTVTALLKRPERLEQQVSSKAELATQLGDNARQLADSAHFMAQEILSKADAAVASDVTVTALLKRPERLEQQVSSKAELATQLGDNARQLADSAHFMAQEILSKADAAVASDVTVTALLKRPERLEQQVSSKAELATQLGDNARQLADSAHFMAQEILSKADAAVASDVTVTALLKRPERLEQQVSSKAELATQLGDNARQLADSAHFMAQEILSKADAAVARYRQLQEPMQIRRDNLEDAALLHRWDRDADEEFRWLSEREAAVRQEEAGSTLAEAQAMLKKHLALEAELLAREPIIKALLTRAGQLSRRGHFAGAALESRARDLASAHRALLDAAANRTALIKDRCALLQLLSEISEAEAWLLERRIVLVSGDVGRDEDSTLTLVRRLDALQREVTGFDSSVVKLEKAAATLMERSTIDGEQLQKRIDEIKATYEDMKLLSAKRQQRLQQSLKYFKFVQECEEVQEWISEQMTTAASEEYGLDVEHVETLQQAFDNFLAQLQANEGRIEGVCEAGHVLLEENTPEADRVKQRIDDIKGLWDDLKELALARQEALAGARQVHEFDRSAEETGAWVGEKDSALAGDAAPPRTLHELHAHTRALHALKADLDAIRAAHDKLQVEAERLGTAFPDAKEHVSAKLEDVTEALQTLVRRADQCSHQLELAAQLQAYFDTYQELLAWTNETLARVTAPDLAHDVSGAERLLARHQDIKVEIEAKEEAFHTLYNDGEKLVKEGHFMSNEIEERMSLLRSRRAHLDAAWSNRDRIYTQHLDALVFKRDADALDNWITNRVPLVRDGKYGESVAQVEELINRHRDLEETIDAQRDKFNALKRITLVEQAFQTQRDEEEQARRISAERQEAERLQQYRRREMERITEERRRETAPVPMTRESERLQTSVAAASSEEALSPAPQFERLPKNEQVKRAESMSVVKTPKRTPSFTTRRRTQSFRRHRRGDIAELPPVEIEGYLERKQEAGCGGKRATVRSWRAYYSVLCGQLLCFFRDELDFASAKAAAPPVAILNARCEPAGDYTKRANVFRLACADGAEYLFACSSKDLMKDWVAKLSFHAQLPPELQLTPYSAVPPGESPTAEIRRRLQENAESSSSAGSSPEPERRPRTQAEILQEHRNSQQSQRVSSTTPERVIESTVLPSLPPRQPPQEEDATEVVLRSQEQIAGSTTWGRSRFSNGRDINSEFIRSQQNADIGAPPLPLSGPPDRPPIPERAPNLTERAPSLPDRGPNLPERNPNLERTNAQGEKQSVSALVNSYQQRMSGGNWQTREGRDANANRNTTSWQGYSTGPNNNWQSVETTSHFYSTSETAYGGSSGGNTRPASVAGSGGSPALDQRPASRSSGESELSVSGVTKDKKDKKGVFGGLFSRKKRPQSHM</sequence>
<dbReference type="InterPro" id="IPR041681">
    <property type="entry name" value="PH_9"/>
</dbReference>
<evidence type="ECO:0000256" key="5">
    <source>
        <dbReference type="ARBA" id="ARBA00022490"/>
    </source>
</evidence>
<keyword evidence="13" id="KW-0175">Coiled coil</keyword>
<dbReference type="GO" id="GO:0045170">
    <property type="term" value="C:spectrosome"/>
    <property type="evidence" value="ECO:0007669"/>
    <property type="project" value="UniProtKB-ARBA"/>
</dbReference>
<dbReference type="InterPro" id="IPR001849">
    <property type="entry name" value="PH_domain"/>
</dbReference>
<evidence type="ECO:0000256" key="9">
    <source>
        <dbReference type="ARBA" id="ARBA00022737"/>
    </source>
</evidence>
<dbReference type="SUPFAM" id="SSF50044">
    <property type="entry name" value="SH3-domain"/>
    <property type="match status" value="1"/>
</dbReference>
<evidence type="ECO:0000256" key="2">
    <source>
        <dbReference type="ARBA" id="ARBA00006826"/>
    </source>
</evidence>
<dbReference type="FunFam" id="1.20.58.60:FF:000007">
    <property type="entry name" value="Spectrin alpha chain non-erythrocytic 1"/>
    <property type="match status" value="2"/>
</dbReference>
<dbReference type="PROSITE" id="PS50002">
    <property type="entry name" value="SH3"/>
    <property type="match status" value="1"/>
</dbReference>
<feature type="coiled-coil region" evidence="13">
    <location>
        <begin position="41"/>
        <end position="68"/>
    </location>
</feature>
<dbReference type="SMART" id="SM00150">
    <property type="entry name" value="SPEC"/>
    <property type="match status" value="32"/>
</dbReference>
<evidence type="ECO:0000256" key="7">
    <source>
        <dbReference type="ARBA" id="ARBA00022658"/>
    </source>
</evidence>
<feature type="domain" description="PH" evidence="16">
    <location>
        <begin position="4615"/>
        <end position="4723"/>
    </location>
</feature>
<keyword evidence="6" id="KW-0597">Phosphoprotein</keyword>
<dbReference type="FunFam" id="2.30.29.30:FF:000024">
    <property type="entry name" value="Spectrin beta chain"/>
    <property type="match status" value="1"/>
</dbReference>
<evidence type="ECO:0000256" key="10">
    <source>
        <dbReference type="ARBA" id="ARBA00023203"/>
    </source>
</evidence>
<gene>
    <name evidence="18" type="ORF">PYW07_013421</name>
</gene>
<feature type="compositionally biased region" description="Low complexity" evidence="14">
    <location>
        <begin position="1163"/>
        <end position="1181"/>
    </location>
</feature>
<dbReference type="SMART" id="SM00033">
    <property type="entry name" value="CH"/>
    <property type="match status" value="2"/>
</dbReference>
<comment type="similarity">
    <text evidence="2">Belongs to the spectrin family.</text>
</comment>
<dbReference type="GO" id="GO:0048790">
    <property type="term" value="P:maintenance of presynaptic active zone structure"/>
    <property type="evidence" value="ECO:0007669"/>
    <property type="project" value="UniProtKB-ARBA"/>
</dbReference>
<feature type="region of interest" description="Disordered" evidence="14">
    <location>
        <begin position="4552"/>
        <end position="4603"/>
    </location>
</feature>
<evidence type="ECO:0000256" key="3">
    <source>
        <dbReference type="ARBA" id="ARBA00022443"/>
    </source>
</evidence>
<feature type="compositionally biased region" description="Low complexity" evidence="14">
    <location>
        <begin position="5003"/>
        <end position="5016"/>
    </location>
</feature>
<keyword evidence="3 12" id="KW-0728">SH3 domain</keyword>
<feature type="region of interest" description="Disordered" evidence="14">
    <location>
        <begin position="4749"/>
        <end position="4771"/>
    </location>
</feature>
<dbReference type="FunFam" id="1.20.58.60:FF:000020">
    <property type="entry name" value="Spectrin alpha chain, non-erythrocytic 1"/>
    <property type="match status" value="1"/>
</dbReference>
<feature type="coiled-coil region" evidence="13">
    <location>
        <begin position="1640"/>
        <end position="1670"/>
    </location>
</feature>
<dbReference type="GO" id="GO:0007274">
    <property type="term" value="P:neuromuscular synaptic transmission"/>
    <property type="evidence" value="ECO:0007669"/>
    <property type="project" value="UniProtKB-ARBA"/>
</dbReference>
<dbReference type="InterPro" id="IPR001452">
    <property type="entry name" value="SH3_domain"/>
</dbReference>
<dbReference type="Gene3D" id="1.20.58.60">
    <property type="match status" value="26"/>
</dbReference>
<protein>
    <submittedName>
        <fullName evidence="18">Uncharacterized protein</fullName>
    </submittedName>
</protein>
<dbReference type="PROSITE" id="PS50021">
    <property type="entry name" value="CH"/>
    <property type="match status" value="2"/>
</dbReference>
<evidence type="ECO:0000256" key="8">
    <source>
        <dbReference type="ARBA" id="ARBA00022701"/>
    </source>
</evidence>
<evidence type="ECO:0000256" key="12">
    <source>
        <dbReference type="PROSITE-ProRule" id="PRU00192"/>
    </source>
</evidence>
<dbReference type="FunFam" id="1.10.418.10:FF:000001">
    <property type="entry name" value="Actinin alpha 1"/>
    <property type="match status" value="1"/>
</dbReference>
<keyword evidence="19" id="KW-1185">Reference proteome</keyword>
<name>A0AAD7Y6M8_MYTSE</name>
<feature type="compositionally biased region" description="Basic and acidic residues" evidence="14">
    <location>
        <begin position="1142"/>
        <end position="1156"/>
    </location>
</feature>
<feature type="region of interest" description="Disordered" evidence="14">
    <location>
        <begin position="4856"/>
        <end position="5041"/>
    </location>
</feature>
<feature type="compositionally biased region" description="Polar residues" evidence="14">
    <location>
        <begin position="1006"/>
        <end position="1017"/>
    </location>
</feature>
<feature type="compositionally biased region" description="Basic residues" evidence="14">
    <location>
        <begin position="5032"/>
        <end position="5041"/>
    </location>
</feature>
<evidence type="ECO:0000259" key="16">
    <source>
        <dbReference type="PROSITE" id="PS50003"/>
    </source>
</evidence>
<feature type="domain" description="Calponin-homology (CH)" evidence="17">
    <location>
        <begin position="64"/>
        <end position="167"/>
    </location>
</feature>
<dbReference type="GO" id="GO:0031594">
    <property type="term" value="C:neuromuscular junction"/>
    <property type="evidence" value="ECO:0007669"/>
    <property type="project" value="UniProtKB-ARBA"/>
</dbReference>
<dbReference type="InterPro" id="IPR001589">
    <property type="entry name" value="Actinin_actin-bd_CS"/>
</dbReference>
<dbReference type="InterPro" id="IPR036028">
    <property type="entry name" value="SH3-like_dom_sf"/>
</dbReference>
<feature type="compositionally biased region" description="Polar residues" evidence="14">
    <location>
        <begin position="4902"/>
        <end position="4932"/>
    </location>
</feature>
<dbReference type="InterPro" id="IPR011993">
    <property type="entry name" value="PH-like_dom_sf"/>
</dbReference>
<evidence type="ECO:0000256" key="1">
    <source>
        <dbReference type="ARBA" id="ARBA00004245"/>
    </source>
</evidence>
<proteinExistence type="inferred from homology"/>
<dbReference type="CDD" id="cd00176">
    <property type="entry name" value="SPEC"/>
    <property type="match status" value="15"/>
</dbReference>
<dbReference type="PROSITE" id="PS00020">
    <property type="entry name" value="ACTININ_2"/>
    <property type="match status" value="1"/>
</dbReference>
<dbReference type="GO" id="GO:0007026">
    <property type="term" value="P:negative regulation of microtubule depolymerization"/>
    <property type="evidence" value="ECO:0007669"/>
    <property type="project" value="UniProtKB-ARBA"/>
</dbReference>
<reference evidence="18" key="1">
    <citation type="submission" date="2023-03" db="EMBL/GenBank/DDBJ databases">
        <title>Chromosome-level genomes of two armyworms, Mythimna separata and Mythimna loreyi, provide insights into the biosynthesis and reception of sex pheromones.</title>
        <authorList>
            <person name="Zhao H."/>
        </authorList>
    </citation>
    <scope>NUCLEOTIDE SEQUENCE</scope>
    <source>
        <strain evidence="18">BeijingLab</strain>
        <tissue evidence="18">Pupa</tissue>
    </source>
</reference>
<dbReference type="SUPFAM" id="SSF46966">
    <property type="entry name" value="Spectrin repeat"/>
    <property type="match status" value="24"/>
</dbReference>
<dbReference type="PROSITE" id="PS50003">
    <property type="entry name" value="PH_DOMAIN"/>
    <property type="match status" value="1"/>
</dbReference>
<dbReference type="Pfam" id="PF15410">
    <property type="entry name" value="PH_9"/>
    <property type="match status" value="1"/>
</dbReference>
<evidence type="ECO:0000259" key="17">
    <source>
        <dbReference type="PROSITE" id="PS50021"/>
    </source>
</evidence>
<feature type="domain" description="Calponin-homology (CH)" evidence="17">
    <location>
        <begin position="185"/>
        <end position="290"/>
    </location>
</feature>
<dbReference type="GO" id="GO:0051693">
    <property type="term" value="P:actin filament capping"/>
    <property type="evidence" value="ECO:0007669"/>
    <property type="project" value="UniProtKB-KW"/>
</dbReference>
<evidence type="ECO:0000256" key="11">
    <source>
        <dbReference type="ARBA" id="ARBA00023212"/>
    </source>
</evidence>
<dbReference type="Pfam" id="PF00307">
    <property type="entry name" value="CH"/>
    <property type="match status" value="2"/>
</dbReference>
<dbReference type="PANTHER" id="PTHR11915">
    <property type="entry name" value="SPECTRIN/FILAMIN RELATED CYTOSKELETAL PROTEIN"/>
    <property type="match status" value="1"/>
</dbReference>
<dbReference type="SMART" id="SM00326">
    <property type="entry name" value="SH3"/>
    <property type="match status" value="1"/>
</dbReference>
<dbReference type="GO" id="GO:0016199">
    <property type="term" value="P:axon midline choice point recognition"/>
    <property type="evidence" value="ECO:0007669"/>
    <property type="project" value="UniProtKB-ARBA"/>
</dbReference>
<dbReference type="InterPro" id="IPR002017">
    <property type="entry name" value="Spectrin_repeat"/>
</dbReference>
<dbReference type="CDD" id="cd10571">
    <property type="entry name" value="PH_beta_spectrin"/>
    <property type="match status" value="1"/>
</dbReference>
<dbReference type="FunFam" id="2.30.30.40:FF:000279">
    <property type="entry name" value="Spectrin beta chain, non-erythrocytic"/>
    <property type="match status" value="1"/>
</dbReference>
<dbReference type="InterPro" id="IPR036872">
    <property type="entry name" value="CH_dom_sf"/>
</dbReference>
<evidence type="ECO:0000313" key="18">
    <source>
        <dbReference type="EMBL" id="KAJ8704127.1"/>
    </source>
</evidence>
<feature type="compositionally biased region" description="Low complexity" evidence="14">
    <location>
        <begin position="4552"/>
        <end position="4564"/>
    </location>
</feature>
<feature type="coiled-coil region" evidence="13">
    <location>
        <begin position="4459"/>
        <end position="4516"/>
    </location>
</feature>
<feature type="compositionally biased region" description="Pro residues" evidence="14">
    <location>
        <begin position="4861"/>
        <end position="4876"/>
    </location>
</feature>
<feature type="compositionally biased region" description="Polar residues" evidence="14">
    <location>
        <begin position="4940"/>
        <end position="4973"/>
    </location>
</feature>
<feature type="compositionally biased region" description="Low complexity" evidence="14">
    <location>
        <begin position="4754"/>
        <end position="4764"/>
    </location>
</feature>
<keyword evidence="4" id="KW-0117">Actin capping</keyword>
<dbReference type="GO" id="GO:0045169">
    <property type="term" value="C:fusome"/>
    <property type="evidence" value="ECO:0007669"/>
    <property type="project" value="UniProtKB-ARBA"/>
</dbReference>
<feature type="coiled-coil region" evidence="13">
    <location>
        <begin position="1535"/>
        <end position="1565"/>
    </location>
</feature>
<dbReference type="PRINTS" id="PR00683">
    <property type="entry name" value="SPECTRINPH"/>
</dbReference>
<dbReference type="FunFam" id="1.20.58.60:FF:000191">
    <property type="entry name" value="Spectrin, beta, non-erythrocytic 5"/>
    <property type="match status" value="1"/>
</dbReference>
<dbReference type="SMART" id="SM00233">
    <property type="entry name" value="PH"/>
    <property type="match status" value="1"/>
</dbReference>
<dbReference type="Pfam" id="PF00018">
    <property type="entry name" value="SH3_1"/>
    <property type="match status" value="1"/>
</dbReference>
<dbReference type="Gene3D" id="2.30.29.30">
    <property type="entry name" value="Pleckstrin-homology domain (PH domain)/Phosphotyrosine-binding domain (PTB)"/>
    <property type="match status" value="1"/>
</dbReference>
<feature type="region of interest" description="Disordered" evidence="14">
    <location>
        <begin position="4526"/>
        <end position="4545"/>
    </location>
</feature>
<dbReference type="GO" id="GO:0005874">
    <property type="term" value="C:microtubule"/>
    <property type="evidence" value="ECO:0007669"/>
    <property type="project" value="UniProtKB-KW"/>
</dbReference>
<evidence type="ECO:0000256" key="6">
    <source>
        <dbReference type="ARBA" id="ARBA00022553"/>
    </source>
</evidence>
<dbReference type="EMBL" id="JARGEI010000032">
    <property type="protein sequence ID" value="KAJ8704127.1"/>
    <property type="molecule type" value="Genomic_DNA"/>
</dbReference>
<dbReference type="Gene3D" id="2.30.30.40">
    <property type="entry name" value="SH3 Domains"/>
    <property type="match status" value="1"/>
</dbReference>
<comment type="subcellular location">
    <subcellularLocation>
        <location evidence="1">Cytoplasm</location>
        <location evidence="1">Cytoskeleton</location>
    </subcellularLocation>
</comment>
<dbReference type="GO" id="GO:0003779">
    <property type="term" value="F:actin binding"/>
    <property type="evidence" value="ECO:0007669"/>
    <property type="project" value="UniProtKB-KW"/>
</dbReference>
<keyword evidence="11" id="KW-0206">Cytoskeleton</keyword>
<dbReference type="InterPro" id="IPR001605">
    <property type="entry name" value="PH_dom-spectrin-type"/>
</dbReference>